<feature type="compositionally biased region" description="Basic and acidic residues" evidence="1">
    <location>
        <begin position="98"/>
        <end position="108"/>
    </location>
</feature>
<proteinExistence type="predicted"/>
<name>A0A9N8L3Y0_CHRIL</name>
<evidence type="ECO:0000256" key="1">
    <source>
        <dbReference type="SAM" id="MobiDB-lite"/>
    </source>
</evidence>
<dbReference type="Proteomes" id="UP001154114">
    <property type="component" value="Chromosome 18"/>
</dbReference>
<protein>
    <submittedName>
        <fullName evidence="2">Uncharacterized protein</fullName>
    </submittedName>
</protein>
<sequence length="119" mass="13515">MLFLSVCSKCSLACYSSSGATHWEGTKKPRPPQLDLMMSSDEIPESQNVSQIKNHFGRISKVSWGGWTPSPEVLTDWKKWVTAYETTNNDTDFMKPEEKEMLDRERKGTGWPADWLGNG</sequence>
<reference evidence="2" key="1">
    <citation type="submission" date="2021-12" db="EMBL/GenBank/DDBJ databases">
        <authorList>
            <person name="King R."/>
        </authorList>
    </citation>
    <scope>NUCLEOTIDE SEQUENCE</scope>
</reference>
<evidence type="ECO:0000313" key="2">
    <source>
        <dbReference type="EMBL" id="CAD0202963.1"/>
    </source>
</evidence>
<gene>
    <name evidence="2" type="ORF">CINC_LOCUS4618</name>
</gene>
<feature type="region of interest" description="Disordered" evidence="1">
    <location>
        <begin position="98"/>
        <end position="119"/>
    </location>
</feature>
<organism evidence="2 3">
    <name type="scientific">Chrysodeixis includens</name>
    <name type="common">Soybean looper</name>
    <name type="synonym">Pseudoplusia includens</name>
    <dbReference type="NCBI Taxonomy" id="689277"/>
    <lineage>
        <taxon>Eukaryota</taxon>
        <taxon>Metazoa</taxon>
        <taxon>Ecdysozoa</taxon>
        <taxon>Arthropoda</taxon>
        <taxon>Hexapoda</taxon>
        <taxon>Insecta</taxon>
        <taxon>Pterygota</taxon>
        <taxon>Neoptera</taxon>
        <taxon>Endopterygota</taxon>
        <taxon>Lepidoptera</taxon>
        <taxon>Glossata</taxon>
        <taxon>Ditrysia</taxon>
        <taxon>Noctuoidea</taxon>
        <taxon>Noctuidae</taxon>
        <taxon>Plusiinae</taxon>
        <taxon>Chrysodeixis</taxon>
    </lineage>
</organism>
<dbReference type="EMBL" id="LR824021">
    <property type="protein sequence ID" value="CAD0202963.1"/>
    <property type="molecule type" value="Genomic_DNA"/>
</dbReference>
<accession>A0A9N8L3Y0</accession>
<keyword evidence="3" id="KW-1185">Reference proteome</keyword>
<evidence type="ECO:0000313" key="3">
    <source>
        <dbReference type="Proteomes" id="UP001154114"/>
    </source>
</evidence>
<dbReference type="OrthoDB" id="4473401at2759"/>
<dbReference type="AlphaFoldDB" id="A0A9N8L3Y0"/>